<reference evidence="1" key="2">
    <citation type="submission" date="2025-09" db="UniProtKB">
        <authorList>
            <consortium name="Ensembl"/>
        </authorList>
    </citation>
    <scope>IDENTIFICATION</scope>
</reference>
<name>A0A8C3KH35_9CHAR</name>
<dbReference type="Ensembl" id="ENSCPGT00000023146.1">
    <property type="protein sequence ID" value="ENSCPGP00000021128.1"/>
    <property type="gene ID" value="ENSCPGG00000014761.1"/>
</dbReference>
<sequence length="111" mass="11650">RSPHDLRAFPFLNTKIRIVFGKTKLWLSSQAGGAGGPSPLKMAAGLREGPAEAGGGVLLPGQAGEGNSVRGRDCQGSSIFSLTTLIYFHTVWAGAGPKMLGFLQKVLRLVT</sequence>
<protein>
    <submittedName>
        <fullName evidence="1">Uncharacterized protein</fullName>
    </submittedName>
</protein>
<keyword evidence="2" id="KW-1185">Reference proteome</keyword>
<proteinExistence type="predicted"/>
<dbReference type="Proteomes" id="UP000694419">
    <property type="component" value="Unplaced"/>
</dbReference>
<dbReference type="AlphaFoldDB" id="A0A8C3KH35"/>
<accession>A0A8C3KH35</accession>
<evidence type="ECO:0000313" key="1">
    <source>
        <dbReference type="Ensembl" id="ENSCPGP00000021128.1"/>
    </source>
</evidence>
<evidence type="ECO:0000313" key="2">
    <source>
        <dbReference type="Proteomes" id="UP000694419"/>
    </source>
</evidence>
<organism evidence="1 2">
    <name type="scientific">Calidris pygmaea</name>
    <name type="common">Spoon-billed sandpiper</name>
    <dbReference type="NCBI Taxonomy" id="425635"/>
    <lineage>
        <taxon>Eukaryota</taxon>
        <taxon>Metazoa</taxon>
        <taxon>Chordata</taxon>
        <taxon>Craniata</taxon>
        <taxon>Vertebrata</taxon>
        <taxon>Euteleostomi</taxon>
        <taxon>Archelosauria</taxon>
        <taxon>Archosauria</taxon>
        <taxon>Dinosauria</taxon>
        <taxon>Saurischia</taxon>
        <taxon>Theropoda</taxon>
        <taxon>Coelurosauria</taxon>
        <taxon>Aves</taxon>
        <taxon>Neognathae</taxon>
        <taxon>Neoaves</taxon>
        <taxon>Charadriiformes</taxon>
        <taxon>Scolopacidae</taxon>
        <taxon>Calidris</taxon>
    </lineage>
</organism>
<reference evidence="1" key="1">
    <citation type="submission" date="2025-08" db="UniProtKB">
        <authorList>
            <consortium name="Ensembl"/>
        </authorList>
    </citation>
    <scope>IDENTIFICATION</scope>
</reference>